<keyword evidence="2" id="KW-1185">Reference proteome</keyword>
<organism evidence="1 2">
    <name type="scientific">Mucilaginibacter mallensis</name>
    <dbReference type="NCBI Taxonomy" id="652787"/>
    <lineage>
        <taxon>Bacteria</taxon>
        <taxon>Pseudomonadati</taxon>
        <taxon>Bacteroidota</taxon>
        <taxon>Sphingobacteriia</taxon>
        <taxon>Sphingobacteriales</taxon>
        <taxon>Sphingobacteriaceae</taxon>
        <taxon>Mucilaginibacter</taxon>
    </lineage>
</organism>
<dbReference type="RefSeq" id="WP_091370124.1">
    <property type="nucleotide sequence ID" value="NZ_LT629740.1"/>
</dbReference>
<evidence type="ECO:0000313" key="2">
    <source>
        <dbReference type="Proteomes" id="UP000199679"/>
    </source>
</evidence>
<dbReference type="EMBL" id="LT629740">
    <property type="protein sequence ID" value="SDS41012.1"/>
    <property type="molecule type" value="Genomic_DNA"/>
</dbReference>
<dbReference type="OrthoDB" id="796573at2"/>
<accession>A0A1H1RZ32</accession>
<dbReference type="AlphaFoldDB" id="A0A1H1RZ32"/>
<gene>
    <name evidence="1" type="ORF">SAMN05216490_1104</name>
</gene>
<proteinExistence type="predicted"/>
<reference evidence="1 2" key="1">
    <citation type="submission" date="2016-10" db="EMBL/GenBank/DDBJ databases">
        <authorList>
            <person name="de Groot N.N."/>
        </authorList>
    </citation>
    <scope>NUCLEOTIDE SEQUENCE [LARGE SCALE GENOMIC DNA]</scope>
    <source>
        <strain evidence="1 2">MP1X4</strain>
    </source>
</reference>
<sequence>MKYAFVLGTSAYIVPHGVISYANHETSNPIIKINSIYHDNEPGSFLSVDLDIKDMHGNGVIVKNNTTLGTGIKILTEQNSVKVFGADGHVIIHVHQIDDETAMSLQLNITAELERNAPIAVIRIFGDFMTHDLRISAENEKLFINDDGYATSALAGNDLRFTTAGVVL</sequence>
<name>A0A1H1RZ32_MUCMA</name>
<evidence type="ECO:0000313" key="1">
    <source>
        <dbReference type="EMBL" id="SDS41012.1"/>
    </source>
</evidence>
<dbReference type="Proteomes" id="UP000199679">
    <property type="component" value="Chromosome I"/>
</dbReference>
<protein>
    <submittedName>
        <fullName evidence="1">Uncharacterized protein</fullName>
    </submittedName>
</protein>